<dbReference type="InterPro" id="IPR035926">
    <property type="entry name" value="NusB-like_sf"/>
</dbReference>
<dbReference type="GO" id="GO:0008168">
    <property type="term" value="F:methyltransferase activity"/>
    <property type="evidence" value="ECO:0007669"/>
    <property type="project" value="UniProtKB-KW"/>
</dbReference>
<keyword evidence="7 14" id="KW-0489">Methyltransferase</keyword>
<evidence type="ECO:0000256" key="12">
    <source>
        <dbReference type="ARBA" id="ARBA00031088"/>
    </source>
</evidence>
<dbReference type="Pfam" id="PF22458">
    <property type="entry name" value="RsmF-B_ferredox"/>
    <property type="match status" value="1"/>
</dbReference>
<evidence type="ECO:0000256" key="13">
    <source>
        <dbReference type="ARBA" id="ARBA00047283"/>
    </source>
</evidence>
<feature type="active site" description="Nucleophile" evidence="14">
    <location>
        <position position="392"/>
    </location>
</feature>
<dbReference type="Pfam" id="PF01029">
    <property type="entry name" value="NusB"/>
    <property type="match status" value="1"/>
</dbReference>
<evidence type="ECO:0000256" key="5">
    <source>
        <dbReference type="ARBA" id="ARBA00022490"/>
    </source>
</evidence>
<sequence>MSQKNVSPSHRADPRHAALNTLRALAAGTEHADTLIDRELAREELAGPDRGLYRHLVFGVLRRQGTLDHYLALLVTQPLQKLEEPLRHLLRLGLFQLLYLDRVPPHAAVHATVELAKRVLPRASGLVNGVLRSFLRSREQLCLPDRACDPGGWLAATHSVPRWLIEQWRGQMPEEEVERLAAATSAEPPLTLRANTLRIGRDDLMARFGDAGISCEPCRYAPEGIRLEGHFFIPSLPGFAEGLFAVQDEASQLVAHLLAPQPGQRVLDACAAPGGKTLHLAQLMGDSGSILATDLTDRKLARVLESAQRLGISCVRTLAADVSRPEYLHGELFDRILLDAPCSGLGVIRRNPEAKWRLTPADIERCARRQRLLLSRVANLLAPGGSLVYATCSTAPEEDEQVVADFLSHHRQFVIEKGLFFSGAASSLLTTDGALRLWPHRHGTDGFFAVLLTRHP</sequence>
<comment type="catalytic activity">
    <reaction evidence="13">
        <text>cytidine(967) in 16S rRNA + S-adenosyl-L-methionine = 5-methylcytidine(967) in 16S rRNA + S-adenosyl-L-homocysteine + H(+)</text>
        <dbReference type="Rhea" id="RHEA:42748"/>
        <dbReference type="Rhea" id="RHEA-COMP:10219"/>
        <dbReference type="Rhea" id="RHEA-COMP:10220"/>
        <dbReference type="ChEBI" id="CHEBI:15378"/>
        <dbReference type="ChEBI" id="CHEBI:57856"/>
        <dbReference type="ChEBI" id="CHEBI:59789"/>
        <dbReference type="ChEBI" id="CHEBI:74483"/>
        <dbReference type="ChEBI" id="CHEBI:82748"/>
        <dbReference type="EC" id="2.1.1.176"/>
    </reaction>
</comment>
<comment type="similarity">
    <text evidence="3 14">Belongs to the class I-like SAM-binding methyltransferase superfamily. RsmB/NOP family.</text>
</comment>
<evidence type="ECO:0000259" key="15">
    <source>
        <dbReference type="PROSITE" id="PS51686"/>
    </source>
</evidence>
<dbReference type="EMBL" id="OW150024">
    <property type="protein sequence ID" value="CAH2032508.1"/>
    <property type="molecule type" value="Genomic_DNA"/>
</dbReference>
<name>A0ABN8HIC6_9BACT</name>
<evidence type="ECO:0000256" key="6">
    <source>
        <dbReference type="ARBA" id="ARBA00022552"/>
    </source>
</evidence>
<dbReference type="PRINTS" id="PR02008">
    <property type="entry name" value="RCMTFAMILY"/>
</dbReference>
<dbReference type="RefSeq" id="WP_305733255.1">
    <property type="nucleotide sequence ID" value="NZ_OW150024.1"/>
</dbReference>
<evidence type="ECO:0000256" key="9">
    <source>
        <dbReference type="ARBA" id="ARBA00022691"/>
    </source>
</evidence>
<evidence type="ECO:0000256" key="1">
    <source>
        <dbReference type="ARBA" id="ARBA00002724"/>
    </source>
</evidence>
<dbReference type="Gene3D" id="1.10.940.10">
    <property type="entry name" value="NusB-like"/>
    <property type="match status" value="1"/>
</dbReference>
<dbReference type="PROSITE" id="PS01153">
    <property type="entry name" value="NOL1_NOP2_SUN"/>
    <property type="match status" value="1"/>
</dbReference>
<evidence type="ECO:0000313" key="16">
    <source>
        <dbReference type="EMBL" id="CAH2032508.1"/>
    </source>
</evidence>
<dbReference type="InterPro" id="IPR004573">
    <property type="entry name" value="rRNA_ssu_MeTfrase_B"/>
</dbReference>
<dbReference type="PROSITE" id="PS51686">
    <property type="entry name" value="SAM_MT_RSMB_NOP"/>
    <property type="match status" value="1"/>
</dbReference>
<dbReference type="InterPro" id="IPR018314">
    <property type="entry name" value="RsmB/NOL1/NOP2-like_CS"/>
</dbReference>
<dbReference type="EC" id="2.1.1.176" evidence="4"/>
<dbReference type="Pfam" id="PF01189">
    <property type="entry name" value="Methyltr_RsmB-F"/>
    <property type="match status" value="1"/>
</dbReference>
<dbReference type="Proteomes" id="UP001295463">
    <property type="component" value="Chromosome"/>
</dbReference>
<proteinExistence type="inferred from homology"/>
<gene>
    <name evidence="16" type="ORF">GEAMG1_2672</name>
</gene>
<evidence type="ECO:0000256" key="4">
    <source>
        <dbReference type="ARBA" id="ARBA00012140"/>
    </source>
</evidence>
<reference evidence="16 17" key="1">
    <citation type="submission" date="2022-03" db="EMBL/GenBank/DDBJ databases">
        <authorList>
            <person name="Koch H."/>
        </authorList>
    </citation>
    <scope>NUCLEOTIDE SEQUENCE [LARGE SCALE GENOMIC DNA]</scope>
    <source>
        <strain evidence="16 17">G1</strain>
    </source>
</reference>
<dbReference type="CDD" id="cd02440">
    <property type="entry name" value="AdoMet_MTases"/>
    <property type="match status" value="1"/>
</dbReference>
<protein>
    <recommendedName>
        <fullName evidence="4">16S rRNA (cytosine(967)-C(5))-methyltransferase</fullName>
        <ecNumber evidence="4">2.1.1.176</ecNumber>
    </recommendedName>
    <alternativeName>
        <fullName evidence="11">16S rRNA m5C967 methyltransferase</fullName>
    </alternativeName>
    <alternativeName>
        <fullName evidence="12">rRNA (cytosine-C(5)-)-methyltransferase RsmB</fullName>
    </alternativeName>
</protein>
<keyword evidence="6" id="KW-0698">rRNA processing</keyword>
<evidence type="ECO:0000256" key="3">
    <source>
        <dbReference type="ARBA" id="ARBA00007494"/>
    </source>
</evidence>
<keyword evidence="8 14" id="KW-0808">Transferase</keyword>
<dbReference type="SUPFAM" id="SSF48013">
    <property type="entry name" value="NusB-like"/>
    <property type="match status" value="1"/>
</dbReference>
<evidence type="ECO:0000256" key="7">
    <source>
        <dbReference type="ARBA" id="ARBA00022603"/>
    </source>
</evidence>
<dbReference type="PANTHER" id="PTHR22807:SF61">
    <property type="entry name" value="NOL1_NOP2_SUN FAMILY PROTEIN _ ANTITERMINATION NUSB DOMAIN-CONTAINING PROTEIN"/>
    <property type="match status" value="1"/>
</dbReference>
<keyword evidence="10 14" id="KW-0694">RNA-binding</keyword>
<dbReference type="PANTHER" id="PTHR22807">
    <property type="entry name" value="NOP2 YEAST -RELATED NOL1/NOP2/FMU SUN DOMAIN-CONTAINING"/>
    <property type="match status" value="1"/>
</dbReference>
<evidence type="ECO:0000256" key="14">
    <source>
        <dbReference type="PROSITE-ProRule" id="PRU01023"/>
    </source>
</evidence>
<dbReference type="NCBIfam" id="NF011494">
    <property type="entry name" value="PRK14902.1"/>
    <property type="match status" value="1"/>
</dbReference>
<dbReference type="InterPro" id="IPR001678">
    <property type="entry name" value="MeTrfase_RsmB-F_NOP2_dom"/>
</dbReference>
<evidence type="ECO:0000313" key="17">
    <source>
        <dbReference type="Proteomes" id="UP001295463"/>
    </source>
</evidence>
<keyword evidence="17" id="KW-1185">Reference proteome</keyword>
<feature type="binding site" evidence="14">
    <location>
        <position position="339"/>
    </location>
    <ligand>
        <name>S-adenosyl-L-methionine</name>
        <dbReference type="ChEBI" id="CHEBI:59789"/>
    </ligand>
</feature>
<dbReference type="Gene3D" id="3.30.70.1170">
    <property type="entry name" value="Sun protein, domain 3"/>
    <property type="match status" value="1"/>
</dbReference>
<evidence type="ECO:0000256" key="2">
    <source>
        <dbReference type="ARBA" id="ARBA00004496"/>
    </source>
</evidence>
<comment type="subcellular location">
    <subcellularLocation>
        <location evidence="2">Cytoplasm</location>
    </subcellularLocation>
</comment>
<evidence type="ECO:0000256" key="10">
    <source>
        <dbReference type="ARBA" id="ARBA00022884"/>
    </source>
</evidence>
<comment type="function">
    <text evidence="1">Specifically methylates the cytosine at position 967 (m5C967) of 16S rRNA.</text>
</comment>
<feature type="binding site" evidence="14">
    <location>
        <begin position="270"/>
        <end position="276"/>
    </location>
    <ligand>
        <name>S-adenosyl-L-methionine</name>
        <dbReference type="ChEBI" id="CHEBI:59789"/>
    </ligand>
</feature>
<dbReference type="GO" id="GO:0032259">
    <property type="term" value="P:methylation"/>
    <property type="evidence" value="ECO:0007669"/>
    <property type="project" value="UniProtKB-KW"/>
</dbReference>
<dbReference type="Gene3D" id="3.40.50.150">
    <property type="entry name" value="Vaccinia Virus protein VP39"/>
    <property type="match status" value="1"/>
</dbReference>
<dbReference type="InterPro" id="IPR006027">
    <property type="entry name" value="NusB_RsmB_TIM44"/>
</dbReference>
<dbReference type="InterPro" id="IPR029063">
    <property type="entry name" value="SAM-dependent_MTases_sf"/>
</dbReference>
<feature type="binding site" evidence="14">
    <location>
        <position position="321"/>
    </location>
    <ligand>
        <name>S-adenosyl-L-methionine</name>
        <dbReference type="ChEBI" id="CHEBI:59789"/>
    </ligand>
</feature>
<dbReference type="InterPro" id="IPR049560">
    <property type="entry name" value="MeTrfase_RsmB-F_NOP2_cat"/>
</dbReference>
<feature type="binding site" evidence="14">
    <location>
        <position position="294"/>
    </location>
    <ligand>
        <name>S-adenosyl-L-methionine</name>
        <dbReference type="ChEBI" id="CHEBI:59789"/>
    </ligand>
</feature>
<organism evidence="16 17">
    <name type="scientific">Trichlorobacter ammonificans</name>
    <dbReference type="NCBI Taxonomy" id="2916410"/>
    <lineage>
        <taxon>Bacteria</taxon>
        <taxon>Pseudomonadati</taxon>
        <taxon>Thermodesulfobacteriota</taxon>
        <taxon>Desulfuromonadia</taxon>
        <taxon>Geobacterales</taxon>
        <taxon>Geobacteraceae</taxon>
        <taxon>Trichlorobacter</taxon>
    </lineage>
</organism>
<dbReference type="InterPro" id="IPR054728">
    <property type="entry name" value="RsmB-like_ferredoxin"/>
</dbReference>
<dbReference type="InterPro" id="IPR023267">
    <property type="entry name" value="RCMT"/>
</dbReference>
<evidence type="ECO:0000256" key="8">
    <source>
        <dbReference type="ARBA" id="ARBA00022679"/>
    </source>
</evidence>
<evidence type="ECO:0000256" key="11">
    <source>
        <dbReference type="ARBA" id="ARBA00030399"/>
    </source>
</evidence>
<keyword evidence="9 14" id="KW-0949">S-adenosyl-L-methionine</keyword>
<dbReference type="SUPFAM" id="SSF53335">
    <property type="entry name" value="S-adenosyl-L-methionine-dependent methyltransferases"/>
    <property type="match status" value="1"/>
</dbReference>
<accession>A0ABN8HIC6</accession>
<feature type="domain" description="SAM-dependent MTase RsmB/NOP-type" evidence="15">
    <location>
        <begin position="180"/>
        <end position="455"/>
    </location>
</feature>
<keyword evidence="5" id="KW-0963">Cytoplasm</keyword>
<dbReference type="NCBIfam" id="TIGR00563">
    <property type="entry name" value="rsmB"/>
    <property type="match status" value="1"/>
</dbReference>